<accession>A0A8S4S1W0</accession>
<dbReference type="AlphaFoldDB" id="A0A8S4S1W0"/>
<proteinExistence type="predicted"/>
<sequence length="74" mass="8448">MIQTKIASRNYLTKSTVGAAQKYTESRDNNTDAAQIARGNLFSEVNAAILWKRECIEEWPLAEYVVYYGVIILF</sequence>
<reference evidence="1" key="1">
    <citation type="submission" date="2022-03" db="EMBL/GenBank/DDBJ databases">
        <authorList>
            <person name="Lindestad O."/>
        </authorList>
    </citation>
    <scope>NUCLEOTIDE SEQUENCE</scope>
</reference>
<keyword evidence="2" id="KW-1185">Reference proteome</keyword>
<dbReference type="EMBL" id="CAKXAJ010025787">
    <property type="protein sequence ID" value="CAH2243981.1"/>
    <property type="molecule type" value="Genomic_DNA"/>
</dbReference>
<organism evidence="1 2">
    <name type="scientific">Pararge aegeria aegeria</name>
    <dbReference type="NCBI Taxonomy" id="348720"/>
    <lineage>
        <taxon>Eukaryota</taxon>
        <taxon>Metazoa</taxon>
        <taxon>Ecdysozoa</taxon>
        <taxon>Arthropoda</taxon>
        <taxon>Hexapoda</taxon>
        <taxon>Insecta</taxon>
        <taxon>Pterygota</taxon>
        <taxon>Neoptera</taxon>
        <taxon>Endopterygota</taxon>
        <taxon>Lepidoptera</taxon>
        <taxon>Glossata</taxon>
        <taxon>Ditrysia</taxon>
        <taxon>Papilionoidea</taxon>
        <taxon>Nymphalidae</taxon>
        <taxon>Satyrinae</taxon>
        <taxon>Satyrini</taxon>
        <taxon>Parargina</taxon>
        <taxon>Pararge</taxon>
    </lineage>
</organism>
<dbReference type="Proteomes" id="UP000838756">
    <property type="component" value="Unassembled WGS sequence"/>
</dbReference>
<protein>
    <submittedName>
        <fullName evidence="1">Jg25393 protein</fullName>
    </submittedName>
</protein>
<comment type="caution">
    <text evidence="1">The sequence shown here is derived from an EMBL/GenBank/DDBJ whole genome shotgun (WGS) entry which is preliminary data.</text>
</comment>
<name>A0A8S4S1W0_9NEOP</name>
<evidence type="ECO:0000313" key="1">
    <source>
        <dbReference type="EMBL" id="CAH2243981.1"/>
    </source>
</evidence>
<gene>
    <name evidence="1" type="primary">jg25393</name>
    <name evidence="1" type="ORF">PAEG_LOCUS20001</name>
</gene>
<evidence type="ECO:0000313" key="2">
    <source>
        <dbReference type="Proteomes" id="UP000838756"/>
    </source>
</evidence>